<proteinExistence type="predicted"/>
<organism evidence="1 2">
    <name type="scientific">Bacillus phage vB_BanS_Nate</name>
    <dbReference type="NCBI Taxonomy" id="2894788"/>
    <lineage>
        <taxon>Viruses</taxon>
        <taxon>Duplodnaviria</taxon>
        <taxon>Heunggongvirae</taxon>
        <taxon>Uroviricota</taxon>
        <taxon>Caudoviricetes</taxon>
        <taxon>Joanripponvirinae</taxon>
        <taxon>Natevirus</taxon>
        <taxon>Natevirus nate</taxon>
    </lineage>
</organism>
<reference evidence="1" key="1">
    <citation type="submission" date="2021-10" db="EMBL/GenBank/DDBJ databases">
        <authorList>
            <person name="Lavering E.D."/>
            <person name="James R."/>
            <person name="Fairholm J.D."/>
            <person name="Ogilvie B.H."/>
            <person name="Thurgood T.L."/>
            <person name="Robison R.A."/>
            <person name="Grose J.H."/>
        </authorList>
    </citation>
    <scope>NUCLEOTIDE SEQUENCE</scope>
</reference>
<dbReference type="Proteomes" id="UP000827544">
    <property type="component" value="Segment"/>
</dbReference>
<evidence type="ECO:0000313" key="2">
    <source>
        <dbReference type="Proteomes" id="UP000827544"/>
    </source>
</evidence>
<keyword evidence="2" id="KW-1185">Reference proteome</keyword>
<protein>
    <submittedName>
        <fullName evidence="1">Uncharacterized protein</fullName>
    </submittedName>
</protein>
<accession>A0AAE9CDU5</accession>
<name>A0AAE9CDU5_9CAUD</name>
<sequence length="65" mass="7588">MKQIKVIKIDNNRFFHEMLEGGIKTTNHIKNATDISNLNYSVISWIMKGLKDRGHTVKIVDYIKK</sequence>
<gene>
    <name evidence="1" type="ORF">NATE_286</name>
</gene>
<dbReference type="EMBL" id="OK499992">
    <property type="protein sequence ID" value="UGO51120.1"/>
    <property type="molecule type" value="Genomic_DNA"/>
</dbReference>
<evidence type="ECO:0000313" key="1">
    <source>
        <dbReference type="EMBL" id="UGO51120.1"/>
    </source>
</evidence>